<name>A0AAD6VDV0_9AGAR</name>
<proteinExistence type="predicted"/>
<gene>
    <name evidence="2" type="ORF">GGX14DRAFT_565920</name>
</gene>
<evidence type="ECO:0000256" key="1">
    <source>
        <dbReference type="SAM" id="SignalP"/>
    </source>
</evidence>
<feature type="signal peptide" evidence="1">
    <location>
        <begin position="1"/>
        <end position="20"/>
    </location>
</feature>
<accession>A0AAD6VDV0</accession>
<keyword evidence="1" id="KW-0732">Signal</keyword>
<organism evidence="2 3">
    <name type="scientific">Mycena pura</name>
    <dbReference type="NCBI Taxonomy" id="153505"/>
    <lineage>
        <taxon>Eukaryota</taxon>
        <taxon>Fungi</taxon>
        <taxon>Dikarya</taxon>
        <taxon>Basidiomycota</taxon>
        <taxon>Agaricomycotina</taxon>
        <taxon>Agaricomycetes</taxon>
        <taxon>Agaricomycetidae</taxon>
        <taxon>Agaricales</taxon>
        <taxon>Marasmiineae</taxon>
        <taxon>Mycenaceae</taxon>
        <taxon>Mycena</taxon>
    </lineage>
</organism>
<reference evidence="2" key="1">
    <citation type="submission" date="2023-03" db="EMBL/GenBank/DDBJ databases">
        <title>Massive genome expansion in bonnet fungi (Mycena s.s.) driven by repeated elements and novel gene families across ecological guilds.</title>
        <authorList>
            <consortium name="Lawrence Berkeley National Laboratory"/>
            <person name="Harder C.B."/>
            <person name="Miyauchi S."/>
            <person name="Viragh M."/>
            <person name="Kuo A."/>
            <person name="Thoen E."/>
            <person name="Andreopoulos B."/>
            <person name="Lu D."/>
            <person name="Skrede I."/>
            <person name="Drula E."/>
            <person name="Henrissat B."/>
            <person name="Morin E."/>
            <person name="Kohler A."/>
            <person name="Barry K."/>
            <person name="LaButti K."/>
            <person name="Morin E."/>
            <person name="Salamov A."/>
            <person name="Lipzen A."/>
            <person name="Mereny Z."/>
            <person name="Hegedus B."/>
            <person name="Baldrian P."/>
            <person name="Stursova M."/>
            <person name="Weitz H."/>
            <person name="Taylor A."/>
            <person name="Grigoriev I.V."/>
            <person name="Nagy L.G."/>
            <person name="Martin F."/>
            <person name="Kauserud H."/>
        </authorList>
    </citation>
    <scope>NUCLEOTIDE SEQUENCE</scope>
    <source>
        <strain evidence="2">9144</strain>
    </source>
</reference>
<dbReference type="Proteomes" id="UP001219525">
    <property type="component" value="Unassembled WGS sequence"/>
</dbReference>
<feature type="chain" id="PRO_5042288627" evidence="1">
    <location>
        <begin position="21"/>
        <end position="146"/>
    </location>
</feature>
<dbReference type="EMBL" id="JARJCW010000029">
    <property type="protein sequence ID" value="KAJ7210132.1"/>
    <property type="molecule type" value="Genomic_DNA"/>
</dbReference>
<dbReference type="AlphaFoldDB" id="A0AAD6VDV0"/>
<evidence type="ECO:0000313" key="3">
    <source>
        <dbReference type="Proteomes" id="UP001219525"/>
    </source>
</evidence>
<comment type="caution">
    <text evidence="2">The sequence shown here is derived from an EMBL/GenBank/DDBJ whole genome shotgun (WGS) entry which is preliminary data.</text>
</comment>
<protein>
    <submittedName>
        <fullName evidence="2">Uncharacterized protein</fullName>
    </submittedName>
</protein>
<keyword evidence="3" id="KW-1185">Reference proteome</keyword>
<sequence length="146" mass="15251">MLSTRLITFVVASVATLTLGNTVPSVNTTAPKVNGMLTAGTCGPPPVPWTFILACLNDNYSDCDAVPVVTGGCAQMPARQINAMSSVQIPCGWVCTFYNTDATTTVNGCDLSTAVSITTLMFPGSSALVQEAFDNVVDFVQCNTDD</sequence>
<evidence type="ECO:0000313" key="2">
    <source>
        <dbReference type="EMBL" id="KAJ7210132.1"/>
    </source>
</evidence>